<proteinExistence type="predicted"/>
<dbReference type="EMBL" id="HF935853">
    <property type="protein sequence ID" value="CCX13562.1"/>
    <property type="molecule type" value="Genomic_DNA"/>
</dbReference>
<name>U4LL04_PYROM</name>
<evidence type="ECO:0000313" key="1">
    <source>
        <dbReference type="EMBL" id="CCX13562.1"/>
    </source>
</evidence>
<gene>
    <name evidence="1" type="ORF">PCON_13155</name>
</gene>
<organism evidence="1 2">
    <name type="scientific">Pyronema omphalodes (strain CBS 100304)</name>
    <name type="common">Pyronema confluens</name>
    <dbReference type="NCBI Taxonomy" id="1076935"/>
    <lineage>
        <taxon>Eukaryota</taxon>
        <taxon>Fungi</taxon>
        <taxon>Dikarya</taxon>
        <taxon>Ascomycota</taxon>
        <taxon>Pezizomycotina</taxon>
        <taxon>Pezizomycetes</taxon>
        <taxon>Pezizales</taxon>
        <taxon>Pyronemataceae</taxon>
        <taxon>Pyronema</taxon>
    </lineage>
</organism>
<evidence type="ECO:0000313" key="2">
    <source>
        <dbReference type="Proteomes" id="UP000018144"/>
    </source>
</evidence>
<dbReference type="Proteomes" id="UP000018144">
    <property type="component" value="Unassembled WGS sequence"/>
</dbReference>
<keyword evidence="2" id="KW-1185">Reference proteome</keyword>
<dbReference type="AlphaFoldDB" id="U4LL04"/>
<protein>
    <submittedName>
        <fullName evidence="1">Uncharacterized protein</fullName>
    </submittedName>
</protein>
<accession>U4LL04</accession>
<sequence>MSSFQSSGSVPETIVSTSPAEILQMIAGDGIPECSWMDLFYIGPQDKAIYEELPGVFREPDQQRRPRFCSALTPFTLCSRHFYVTVPFLLKTL</sequence>
<reference evidence="1 2" key="1">
    <citation type="journal article" date="2013" name="PLoS Genet.">
        <title>The genome and development-dependent transcriptomes of Pyronema confluens: a window into fungal evolution.</title>
        <authorList>
            <person name="Traeger S."/>
            <person name="Altegoer F."/>
            <person name="Freitag M."/>
            <person name="Gabaldon T."/>
            <person name="Kempken F."/>
            <person name="Kumar A."/>
            <person name="Marcet-Houben M."/>
            <person name="Poggeler S."/>
            <person name="Stajich J.E."/>
            <person name="Nowrousian M."/>
        </authorList>
    </citation>
    <scope>NUCLEOTIDE SEQUENCE [LARGE SCALE GENOMIC DNA]</scope>
    <source>
        <strain evidence="2">CBS 100304</strain>
        <tissue evidence="1">Vegetative mycelium</tissue>
    </source>
</reference>